<sequence>MEACIAVEREVDKVLNKFGSIKDHASRTLRDLTSLVESLKNELADCPEGHELTPNQIAIVNQAMGKAKETAFRLAAEHRDLHSTVSKVGKAIDRNFVADFSSTSREEVFSGPEKVTLLNRVICQHFYRQGSLEIADILAEEANLDSVSGKEPFAELNEILESLKEKNLDPALAWAEKHRAALEKQNSSLEFKLHQLRFIGLIEKGTSCQGEAIAYARAHLSKFVATHEKDIQILMGMLLYLAQGVARSPYAHLVQPSLWADISDTFTKDACALLGLSVESPLSICINAGCIALPALLNIKQVMQQRQVSGIWAGKDELPIEIDLGDDKRFHSIFACPILKQQSTESNPPMRLVCGHVISRDALGKLAQGNKLKCPYCPHEQNPADARIIYF</sequence>
<dbReference type="InterPro" id="IPR044063">
    <property type="entry name" value="ZF_RING_GID"/>
</dbReference>
<dbReference type="InterPro" id="IPR006594">
    <property type="entry name" value="LisH"/>
</dbReference>
<dbReference type="Pfam" id="PF13445">
    <property type="entry name" value="zf-RING_UBOX"/>
    <property type="match status" value="1"/>
</dbReference>
<evidence type="ECO:0000256" key="3">
    <source>
        <dbReference type="ARBA" id="ARBA00022723"/>
    </source>
</evidence>
<evidence type="ECO:0000313" key="9">
    <source>
        <dbReference type="EMBL" id="BET01536.1"/>
    </source>
</evidence>
<dbReference type="PROSITE" id="PS51867">
    <property type="entry name" value="ZF_RING_GID"/>
    <property type="match status" value="1"/>
</dbReference>
<dbReference type="PROSITE" id="PS50896">
    <property type="entry name" value="LISH"/>
    <property type="match status" value="1"/>
</dbReference>
<dbReference type="InterPro" id="IPR045098">
    <property type="entry name" value="Fyv10_fam"/>
</dbReference>
<dbReference type="PANTHER" id="PTHR12170:SF3">
    <property type="entry name" value="GH10162P"/>
    <property type="match status" value="1"/>
</dbReference>
<dbReference type="Proteomes" id="UP001307889">
    <property type="component" value="Chromosome 13"/>
</dbReference>
<feature type="domain" description="CTLH" evidence="7">
    <location>
        <begin position="152"/>
        <end position="209"/>
    </location>
</feature>
<keyword evidence="10" id="KW-1185">Reference proteome</keyword>
<gene>
    <name evidence="9" type="ORF">NTJ_14352</name>
</gene>
<keyword evidence="3" id="KW-0479">Metal-binding</keyword>
<dbReference type="SMART" id="SM00668">
    <property type="entry name" value="CTLH"/>
    <property type="match status" value="1"/>
</dbReference>
<reference evidence="9 10" key="1">
    <citation type="submission" date="2023-09" db="EMBL/GenBank/DDBJ databases">
        <title>Nesidiocoris tenuis whole genome shotgun sequence.</title>
        <authorList>
            <person name="Shibata T."/>
            <person name="Shimoda M."/>
            <person name="Kobayashi T."/>
            <person name="Uehara T."/>
        </authorList>
    </citation>
    <scope>NUCLEOTIDE SEQUENCE [LARGE SCALE GENOMIC DNA]</scope>
    <source>
        <strain evidence="9 10">Japan</strain>
    </source>
</reference>
<protein>
    <submittedName>
        <fullName evidence="9">Protein RMD5 homolog A-like</fullName>
    </submittedName>
</protein>
<dbReference type="PANTHER" id="PTHR12170">
    <property type="entry name" value="MACROPHAGE ERYTHROBLAST ATTACHER-RELATED"/>
    <property type="match status" value="1"/>
</dbReference>
<evidence type="ECO:0000259" key="7">
    <source>
        <dbReference type="PROSITE" id="PS50897"/>
    </source>
</evidence>
<keyword evidence="4 6" id="KW-0863">Zinc-finger</keyword>
<dbReference type="SUPFAM" id="SSF57850">
    <property type="entry name" value="RING/U-box"/>
    <property type="match status" value="1"/>
</dbReference>
<accession>A0ABN7BED3</accession>
<dbReference type="PROSITE" id="PS50897">
    <property type="entry name" value="CTLH"/>
    <property type="match status" value="1"/>
</dbReference>
<dbReference type="EMBL" id="AP028921">
    <property type="protein sequence ID" value="BET01536.1"/>
    <property type="molecule type" value="Genomic_DNA"/>
</dbReference>
<evidence type="ECO:0000256" key="1">
    <source>
        <dbReference type="ARBA" id="ARBA00004496"/>
    </source>
</evidence>
<evidence type="ECO:0000256" key="2">
    <source>
        <dbReference type="ARBA" id="ARBA00022490"/>
    </source>
</evidence>
<dbReference type="Pfam" id="PF10607">
    <property type="entry name" value="CTLH"/>
    <property type="match status" value="1"/>
</dbReference>
<feature type="zinc finger region" description="RING-Gid-type" evidence="6">
    <location>
        <begin position="336"/>
        <end position="377"/>
    </location>
</feature>
<evidence type="ECO:0000313" key="10">
    <source>
        <dbReference type="Proteomes" id="UP001307889"/>
    </source>
</evidence>
<evidence type="ECO:0000256" key="5">
    <source>
        <dbReference type="ARBA" id="ARBA00022833"/>
    </source>
</evidence>
<proteinExistence type="predicted"/>
<name>A0ABN7BED3_9HEMI</name>
<evidence type="ECO:0000259" key="8">
    <source>
        <dbReference type="PROSITE" id="PS51867"/>
    </source>
</evidence>
<evidence type="ECO:0000256" key="6">
    <source>
        <dbReference type="PROSITE-ProRule" id="PRU01215"/>
    </source>
</evidence>
<dbReference type="InterPro" id="IPR013144">
    <property type="entry name" value="CRA_dom"/>
</dbReference>
<dbReference type="InterPro" id="IPR024964">
    <property type="entry name" value="CTLH/CRA"/>
</dbReference>
<keyword evidence="5" id="KW-0862">Zinc</keyword>
<comment type="subcellular location">
    <subcellularLocation>
        <location evidence="1">Cytoplasm</location>
    </subcellularLocation>
</comment>
<dbReference type="InterPro" id="IPR027370">
    <property type="entry name" value="Znf-RING_euk"/>
</dbReference>
<dbReference type="SMART" id="SM00757">
    <property type="entry name" value="CRA"/>
    <property type="match status" value="1"/>
</dbReference>
<evidence type="ECO:0000256" key="4">
    <source>
        <dbReference type="ARBA" id="ARBA00022771"/>
    </source>
</evidence>
<dbReference type="InterPro" id="IPR006595">
    <property type="entry name" value="CTLH_C"/>
</dbReference>
<organism evidence="9 10">
    <name type="scientific">Nesidiocoris tenuis</name>
    <dbReference type="NCBI Taxonomy" id="355587"/>
    <lineage>
        <taxon>Eukaryota</taxon>
        <taxon>Metazoa</taxon>
        <taxon>Ecdysozoa</taxon>
        <taxon>Arthropoda</taxon>
        <taxon>Hexapoda</taxon>
        <taxon>Insecta</taxon>
        <taxon>Pterygota</taxon>
        <taxon>Neoptera</taxon>
        <taxon>Paraneoptera</taxon>
        <taxon>Hemiptera</taxon>
        <taxon>Heteroptera</taxon>
        <taxon>Panheteroptera</taxon>
        <taxon>Cimicomorpha</taxon>
        <taxon>Miridae</taxon>
        <taxon>Dicyphina</taxon>
        <taxon>Nesidiocoris</taxon>
    </lineage>
</organism>
<feature type="domain" description="RING-Gid-type" evidence="8">
    <location>
        <begin position="336"/>
        <end position="377"/>
    </location>
</feature>
<keyword evidence="2" id="KW-0963">Cytoplasm</keyword>